<evidence type="ECO:0000313" key="1">
    <source>
        <dbReference type="EMBL" id="CAE6714156.1"/>
    </source>
</evidence>
<reference evidence="1 2" key="1">
    <citation type="submission" date="2021-02" db="EMBL/GenBank/DDBJ databases">
        <authorList>
            <person name="Vanwijnsberghe S."/>
        </authorList>
    </citation>
    <scope>NUCLEOTIDE SEQUENCE [LARGE SCALE GENOMIC DNA]</scope>
    <source>
        <strain evidence="1 2">LMG 31837</strain>
    </source>
</reference>
<sequence>MITNTQQTTPPIYKAAENLAAMQAEAMRRLWENGHFRPVEQVKS</sequence>
<dbReference type="EMBL" id="CAJNBK010000002">
    <property type="protein sequence ID" value="CAE6714156.1"/>
    <property type="molecule type" value="Genomic_DNA"/>
</dbReference>
<gene>
    <name evidence="1" type="ORF">R69888_01291</name>
</gene>
<evidence type="ECO:0000313" key="2">
    <source>
        <dbReference type="Proteomes" id="UP000672526"/>
    </source>
</evidence>
<proteinExistence type="predicted"/>
<comment type="caution">
    <text evidence="1">The sequence shown here is derived from an EMBL/GenBank/DDBJ whole genome shotgun (WGS) entry which is preliminary data.</text>
</comment>
<dbReference type="RefSeq" id="WP_268963873.1">
    <property type="nucleotide sequence ID" value="NZ_CAJNBK010000002.1"/>
</dbReference>
<organism evidence="1 2">
    <name type="scientific">Paraburkholderia haematera</name>
    <dbReference type="NCBI Taxonomy" id="2793077"/>
    <lineage>
        <taxon>Bacteria</taxon>
        <taxon>Pseudomonadati</taxon>
        <taxon>Pseudomonadota</taxon>
        <taxon>Betaproteobacteria</taxon>
        <taxon>Burkholderiales</taxon>
        <taxon>Burkholderiaceae</taxon>
        <taxon>Paraburkholderia</taxon>
    </lineage>
</organism>
<accession>A0ABN7KUJ8</accession>
<name>A0ABN7KUJ8_9BURK</name>
<protein>
    <submittedName>
        <fullName evidence="1">Uncharacterized protein</fullName>
    </submittedName>
</protein>
<keyword evidence="2" id="KW-1185">Reference proteome</keyword>
<dbReference type="Proteomes" id="UP000672526">
    <property type="component" value="Unassembled WGS sequence"/>
</dbReference>